<protein>
    <submittedName>
        <fullName evidence="1">DUF3787 domain-containing protein</fullName>
    </submittedName>
</protein>
<dbReference type="RefSeq" id="WP_021804321.1">
    <property type="nucleotide sequence ID" value="NZ_CP059378.1"/>
</dbReference>
<organism evidence="1 2">
    <name type="scientific">Clostridium intestinale</name>
    <dbReference type="NCBI Taxonomy" id="36845"/>
    <lineage>
        <taxon>Bacteria</taxon>
        <taxon>Bacillati</taxon>
        <taxon>Bacillota</taxon>
        <taxon>Clostridia</taxon>
        <taxon>Eubacteriales</taxon>
        <taxon>Clostridiaceae</taxon>
        <taxon>Clostridium</taxon>
    </lineage>
</organism>
<dbReference type="EMBL" id="CP059378">
    <property type="protein sequence ID" value="QLY79708.1"/>
    <property type="molecule type" value="Genomic_DNA"/>
</dbReference>
<reference evidence="1 2" key="1">
    <citation type="submission" date="2020-07" db="EMBL/GenBank/DDBJ databases">
        <title>Electron transfer.</title>
        <authorList>
            <person name="Huang L."/>
            <person name="Liu X."/>
            <person name="Zhou S."/>
        </authorList>
    </citation>
    <scope>NUCLEOTIDE SEQUENCE [LARGE SCALE GENOMIC DNA]</scope>
    <source>
        <strain evidence="1 2">Lx1</strain>
    </source>
</reference>
<dbReference type="Proteomes" id="UP000512286">
    <property type="component" value="Chromosome"/>
</dbReference>
<accession>A0A7D6VQS3</accession>
<proteinExistence type="predicted"/>
<dbReference type="AlphaFoldDB" id="A0A7D6VQS3"/>
<evidence type="ECO:0000313" key="2">
    <source>
        <dbReference type="Proteomes" id="UP000512286"/>
    </source>
</evidence>
<gene>
    <name evidence="1" type="ORF">HZF06_22260</name>
</gene>
<sequence length="57" mass="6522">MSKKNINEKEKDMSLPIENHETAAWANIEDLKPVSKVSIPNESEVRNAKDWVDANEK</sequence>
<dbReference type="InterPro" id="IPR024209">
    <property type="entry name" value="CDIF630_02480-like"/>
</dbReference>
<dbReference type="Pfam" id="PF12655">
    <property type="entry name" value="CDIF630_02480-like"/>
    <property type="match status" value="1"/>
</dbReference>
<name>A0A7D6VQS3_9CLOT</name>
<evidence type="ECO:0000313" key="1">
    <source>
        <dbReference type="EMBL" id="QLY79708.1"/>
    </source>
</evidence>
<dbReference type="KEGG" id="cint:HZF06_22260"/>